<accession>A0A150Q2Z8</accession>
<protein>
    <recommendedName>
        <fullName evidence="3">PBS lyase</fullName>
    </recommendedName>
</protein>
<dbReference type="InterPro" id="IPR004155">
    <property type="entry name" value="PBS_lyase_HEAT"/>
</dbReference>
<comment type="caution">
    <text evidence="1">The sequence shown here is derived from an EMBL/GenBank/DDBJ whole genome shotgun (WGS) entry which is preliminary data.</text>
</comment>
<dbReference type="InterPro" id="IPR016024">
    <property type="entry name" value="ARM-type_fold"/>
</dbReference>
<evidence type="ECO:0000313" key="2">
    <source>
        <dbReference type="Proteomes" id="UP000075260"/>
    </source>
</evidence>
<dbReference type="Gene3D" id="1.25.10.10">
    <property type="entry name" value="Leucine-rich Repeat Variant"/>
    <property type="match status" value="1"/>
</dbReference>
<dbReference type="AlphaFoldDB" id="A0A150Q2Z8"/>
<organism evidence="1 2">
    <name type="scientific">Sorangium cellulosum</name>
    <name type="common">Polyangium cellulosum</name>
    <dbReference type="NCBI Taxonomy" id="56"/>
    <lineage>
        <taxon>Bacteria</taxon>
        <taxon>Pseudomonadati</taxon>
        <taxon>Myxococcota</taxon>
        <taxon>Polyangia</taxon>
        <taxon>Polyangiales</taxon>
        <taxon>Polyangiaceae</taxon>
        <taxon>Sorangium</taxon>
    </lineage>
</organism>
<dbReference type="OrthoDB" id="5504391at2"/>
<evidence type="ECO:0008006" key="3">
    <source>
        <dbReference type="Google" id="ProtNLM"/>
    </source>
</evidence>
<reference evidence="1 2" key="1">
    <citation type="submission" date="2014-02" db="EMBL/GenBank/DDBJ databases">
        <title>The small core and large imbalanced accessory genome model reveals a collaborative survival strategy of Sorangium cellulosum strains in nature.</title>
        <authorList>
            <person name="Han K."/>
            <person name="Peng R."/>
            <person name="Blom J."/>
            <person name="Li Y.-Z."/>
        </authorList>
    </citation>
    <scope>NUCLEOTIDE SEQUENCE [LARGE SCALE GENOMIC DNA]</scope>
    <source>
        <strain evidence="1 2">So0008-312</strain>
    </source>
</reference>
<dbReference type="EMBL" id="JEMA01001106">
    <property type="protein sequence ID" value="KYF62344.1"/>
    <property type="molecule type" value="Genomic_DNA"/>
</dbReference>
<name>A0A150Q2Z8_SORCE</name>
<dbReference type="SMART" id="SM00567">
    <property type="entry name" value="EZ_HEAT"/>
    <property type="match status" value="2"/>
</dbReference>
<evidence type="ECO:0000313" key="1">
    <source>
        <dbReference type="EMBL" id="KYF62344.1"/>
    </source>
</evidence>
<dbReference type="Pfam" id="PF13646">
    <property type="entry name" value="HEAT_2"/>
    <property type="match status" value="1"/>
</dbReference>
<dbReference type="Proteomes" id="UP000075260">
    <property type="component" value="Unassembled WGS sequence"/>
</dbReference>
<proteinExistence type="predicted"/>
<dbReference type="InterPro" id="IPR011989">
    <property type="entry name" value="ARM-like"/>
</dbReference>
<sequence length="261" mass="27476">MALVLSLIPTRLYAEQRTSYLAEQLKANDDYRVRTQAALALGASGDDAATKPLCDALSDANASVKVAAAAALGRLGKPAGLACLQRAEGREQTPAVKSQIQKSIATLSSGGGGGVAAPPPPGADTKYYVAIEITNKSGRPESEIEPLLRAAMQSKILARPGYAVAPKGETVAQGKKILNGKKLKGFYLLATVEPAVYQGGNLTQVVRVSMWTYPSKSLQGEFAPKLTQSGTPKKDVQSENVLMKMCVENAVETFQKVVASL</sequence>
<gene>
    <name evidence="1" type="ORF">BE15_03745</name>
</gene>
<dbReference type="SUPFAM" id="SSF48371">
    <property type="entry name" value="ARM repeat"/>
    <property type="match status" value="1"/>
</dbReference>